<evidence type="ECO:0000313" key="4">
    <source>
        <dbReference type="Proteomes" id="UP000235826"/>
    </source>
</evidence>
<keyword evidence="4" id="KW-1185">Reference proteome</keyword>
<keyword evidence="2" id="KW-0472">Membrane</keyword>
<accession>A0A2K9PP71</accession>
<dbReference type="OrthoDB" id="9553403at2"/>
<keyword evidence="2" id="KW-1133">Transmembrane helix</keyword>
<feature type="transmembrane region" description="Helical" evidence="2">
    <location>
        <begin position="6"/>
        <end position="27"/>
    </location>
</feature>
<gene>
    <name evidence="3" type="ORF">C1H87_09035</name>
</gene>
<reference evidence="3 4" key="1">
    <citation type="submission" date="2018-01" db="EMBL/GenBank/DDBJ databases">
        <title>Complete genome sequence of Flavivirga eckloniae ECD14 isolated from seaweed Ecklonia cava.</title>
        <authorList>
            <person name="Lee J.H."/>
            <person name="Baik K.S."/>
            <person name="Seong C.N."/>
        </authorList>
    </citation>
    <scope>NUCLEOTIDE SEQUENCE [LARGE SCALE GENOMIC DNA]</scope>
    <source>
        <strain evidence="3 4">ECD14</strain>
    </source>
</reference>
<dbReference type="RefSeq" id="WP_102755490.1">
    <property type="nucleotide sequence ID" value="NZ_CP025791.1"/>
</dbReference>
<evidence type="ECO:0000256" key="1">
    <source>
        <dbReference type="SAM" id="MobiDB-lite"/>
    </source>
</evidence>
<name>A0A2K9PP71_9FLAO</name>
<proteinExistence type="predicted"/>
<evidence type="ECO:0000313" key="3">
    <source>
        <dbReference type="EMBL" id="AUP78835.1"/>
    </source>
</evidence>
<evidence type="ECO:0000256" key="2">
    <source>
        <dbReference type="SAM" id="Phobius"/>
    </source>
</evidence>
<feature type="region of interest" description="Disordered" evidence="1">
    <location>
        <begin position="220"/>
        <end position="241"/>
    </location>
</feature>
<dbReference type="Proteomes" id="UP000235826">
    <property type="component" value="Chromosome"/>
</dbReference>
<dbReference type="KEGG" id="fek:C1H87_09035"/>
<dbReference type="EMBL" id="CP025791">
    <property type="protein sequence ID" value="AUP78835.1"/>
    <property type="molecule type" value="Genomic_DNA"/>
</dbReference>
<keyword evidence="2" id="KW-0812">Transmembrane</keyword>
<organism evidence="3 4">
    <name type="scientific">Flavivirga eckloniae</name>
    <dbReference type="NCBI Taxonomy" id="1803846"/>
    <lineage>
        <taxon>Bacteria</taxon>
        <taxon>Pseudomonadati</taxon>
        <taxon>Bacteroidota</taxon>
        <taxon>Flavobacteriia</taxon>
        <taxon>Flavobacteriales</taxon>
        <taxon>Flavobacteriaceae</taxon>
        <taxon>Flavivirga</taxon>
    </lineage>
</organism>
<sequence length="241" mass="28136">MDTSDWIAFGAAFLSLIALGLSGIAIWKTHYSKFSPILTVGYCTFRIYPIKNENDKWYIPSFDIPISLTNSGAQIGKIIDLRLKITFPDLPIPNHYEHFGAKWVVEGSELSDERFTWINKASTEKWIPIVLLANQTKTTHLVFESFRWEDPVIQKKMKCTLEIKTDKEDKYQEIDHWSYDLTTRTWYSLAEEGRAHLCSSELTKEKEEYIHPKDLHKYTSTKDEIKEPEKKSAPSYLDYKK</sequence>
<protein>
    <submittedName>
        <fullName evidence="3">Uncharacterized protein</fullName>
    </submittedName>
</protein>
<dbReference type="AlphaFoldDB" id="A0A2K9PP71"/>